<comment type="catalytic activity">
    <reaction evidence="4">
        <text>L-methionyl-[protein] + [thioredoxin]-disulfide + H2O = L-methionyl-(S)-S-oxide-[protein] + [thioredoxin]-dithiol</text>
        <dbReference type="Rhea" id="RHEA:14217"/>
        <dbReference type="Rhea" id="RHEA-COMP:10698"/>
        <dbReference type="Rhea" id="RHEA-COMP:10700"/>
        <dbReference type="Rhea" id="RHEA-COMP:12313"/>
        <dbReference type="Rhea" id="RHEA-COMP:12315"/>
        <dbReference type="ChEBI" id="CHEBI:15377"/>
        <dbReference type="ChEBI" id="CHEBI:16044"/>
        <dbReference type="ChEBI" id="CHEBI:29950"/>
        <dbReference type="ChEBI" id="CHEBI:44120"/>
        <dbReference type="ChEBI" id="CHEBI:50058"/>
        <dbReference type="EC" id="1.8.4.11"/>
    </reaction>
</comment>
<feature type="region of interest" description="Disordered" evidence="6">
    <location>
        <begin position="52"/>
        <end position="72"/>
    </location>
</feature>
<dbReference type="Pfam" id="PF01625">
    <property type="entry name" value="PMSR"/>
    <property type="match status" value="1"/>
</dbReference>
<dbReference type="RefSeq" id="WP_176547991.1">
    <property type="nucleotide sequence ID" value="NZ_NUTL01000055.1"/>
</dbReference>
<dbReference type="Proteomes" id="UP000221918">
    <property type="component" value="Unassembled WGS sequence"/>
</dbReference>
<proteinExistence type="inferred from homology"/>
<evidence type="ECO:0000313" key="8">
    <source>
        <dbReference type="EMBL" id="PHE96060.1"/>
    </source>
</evidence>
<feature type="domain" description="Peptide methionine sulphoxide reductase MsrA" evidence="7">
    <location>
        <begin position="1"/>
        <end position="53"/>
    </location>
</feature>
<reference evidence="8 9" key="1">
    <citation type="submission" date="2017-09" db="EMBL/GenBank/DDBJ databases">
        <title>Large-scale bioinformatics analysis of Bacillus genomes uncovers conserved roles of natural products in bacterial physiology.</title>
        <authorList>
            <consortium name="Agbiome Team Llc"/>
            <person name="Bleich R.M."/>
            <person name="Grubbs K.J."/>
            <person name="Santa Maria K.C."/>
            <person name="Allen S.E."/>
            <person name="Farag S."/>
            <person name="Shank E.A."/>
            <person name="Bowers A."/>
        </authorList>
    </citation>
    <scope>NUCLEOTIDE SEQUENCE [LARGE SCALE GENOMIC DNA]</scope>
    <source>
        <strain evidence="8 9">AFS037265</strain>
    </source>
</reference>
<evidence type="ECO:0000313" key="9">
    <source>
        <dbReference type="Proteomes" id="UP000221918"/>
    </source>
</evidence>
<dbReference type="PANTHER" id="PTHR43774:SF1">
    <property type="entry name" value="PEPTIDE METHIONINE SULFOXIDE REDUCTASE MSRA 2"/>
    <property type="match status" value="1"/>
</dbReference>
<evidence type="ECO:0000256" key="6">
    <source>
        <dbReference type="SAM" id="MobiDB-lite"/>
    </source>
</evidence>
<comment type="caution">
    <text evidence="8">The sequence shown here is derived from an EMBL/GenBank/DDBJ whole genome shotgun (WGS) entry which is preliminary data.</text>
</comment>
<evidence type="ECO:0000259" key="7">
    <source>
        <dbReference type="Pfam" id="PF01625"/>
    </source>
</evidence>
<evidence type="ECO:0000256" key="1">
    <source>
        <dbReference type="ARBA" id="ARBA00005591"/>
    </source>
</evidence>
<comment type="catalytic activity">
    <reaction evidence="5">
        <text>[thioredoxin]-disulfide + L-methionine + H2O = L-methionine (S)-S-oxide + [thioredoxin]-dithiol</text>
        <dbReference type="Rhea" id="RHEA:19993"/>
        <dbReference type="Rhea" id="RHEA-COMP:10698"/>
        <dbReference type="Rhea" id="RHEA-COMP:10700"/>
        <dbReference type="ChEBI" id="CHEBI:15377"/>
        <dbReference type="ChEBI" id="CHEBI:29950"/>
        <dbReference type="ChEBI" id="CHEBI:50058"/>
        <dbReference type="ChEBI" id="CHEBI:57844"/>
        <dbReference type="ChEBI" id="CHEBI:58772"/>
        <dbReference type="EC" id="1.8.4.11"/>
    </reaction>
</comment>
<gene>
    <name evidence="8" type="ORF">COF81_13885</name>
</gene>
<sequence>ESQKELAEKSKLAIAESGMFKDPIVTEIRSAAPFYEAEEYHQHFYKKNPEKYAQERKESGREDFIKSNWKKN</sequence>
<evidence type="ECO:0000256" key="5">
    <source>
        <dbReference type="ARBA" id="ARBA00048782"/>
    </source>
</evidence>
<dbReference type="Gene3D" id="3.30.1060.10">
    <property type="entry name" value="Peptide methionine sulphoxide reductase MsrA"/>
    <property type="match status" value="1"/>
</dbReference>
<comment type="similarity">
    <text evidence="1">Belongs to the MsrA Met sulfoxide reductase family.</text>
</comment>
<name>A0ABD6T605_9BACI</name>
<dbReference type="InterPro" id="IPR002569">
    <property type="entry name" value="Met_Sox_Rdtase_MsrA_dom"/>
</dbReference>
<dbReference type="EMBL" id="NUTL01000055">
    <property type="protein sequence ID" value="PHE96060.1"/>
    <property type="molecule type" value="Genomic_DNA"/>
</dbReference>
<accession>A0ABD6T605</accession>
<dbReference type="PANTHER" id="PTHR43774">
    <property type="entry name" value="PEPTIDE METHIONINE SULFOXIDE REDUCTASE"/>
    <property type="match status" value="1"/>
</dbReference>
<dbReference type="SUPFAM" id="SSF55068">
    <property type="entry name" value="Peptide methionine sulfoxide reductase"/>
    <property type="match status" value="1"/>
</dbReference>
<feature type="non-terminal residue" evidence="8">
    <location>
        <position position="1"/>
    </location>
</feature>
<protein>
    <recommendedName>
        <fullName evidence="2">peptide-methionine (S)-S-oxide reductase</fullName>
        <ecNumber evidence="2">1.8.4.11</ecNumber>
    </recommendedName>
</protein>
<keyword evidence="3 8" id="KW-0560">Oxidoreductase</keyword>
<evidence type="ECO:0000256" key="4">
    <source>
        <dbReference type="ARBA" id="ARBA00047806"/>
    </source>
</evidence>
<dbReference type="InterPro" id="IPR036509">
    <property type="entry name" value="Met_Sox_Rdtase_MsrA_sf"/>
</dbReference>
<feature type="compositionally biased region" description="Basic and acidic residues" evidence="6">
    <location>
        <begin position="52"/>
        <end position="65"/>
    </location>
</feature>
<dbReference type="GO" id="GO:0008113">
    <property type="term" value="F:peptide-methionine (S)-S-oxide reductase activity"/>
    <property type="evidence" value="ECO:0007669"/>
    <property type="project" value="UniProtKB-EC"/>
</dbReference>
<dbReference type="EC" id="1.8.4.11" evidence="2"/>
<evidence type="ECO:0000256" key="3">
    <source>
        <dbReference type="ARBA" id="ARBA00023002"/>
    </source>
</evidence>
<dbReference type="AlphaFoldDB" id="A0ABD6T605"/>
<organism evidence="8 9">
    <name type="scientific">Bacillus pseudomycoides</name>
    <dbReference type="NCBI Taxonomy" id="64104"/>
    <lineage>
        <taxon>Bacteria</taxon>
        <taxon>Bacillati</taxon>
        <taxon>Bacillota</taxon>
        <taxon>Bacilli</taxon>
        <taxon>Bacillales</taxon>
        <taxon>Bacillaceae</taxon>
        <taxon>Bacillus</taxon>
        <taxon>Bacillus cereus group</taxon>
    </lineage>
</organism>
<evidence type="ECO:0000256" key="2">
    <source>
        <dbReference type="ARBA" id="ARBA00012502"/>
    </source>
</evidence>